<evidence type="ECO:0000259" key="8">
    <source>
        <dbReference type="Pfam" id="PF02706"/>
    </source>
</evidence>
<dbReference type="OrthoDB" id="7411292at2"/>
<dbReference type="RefSeq" id="WP_158902856.1">
    <property type="nucleotide sequence ID" value="NZ_CP035733.1"/>
</dbReference>
<dbReference type="Proteomes" id="UP000428803">
    <property type="component" value="Chromosome"/>
</dbReference>
<dbReference type="KEGG" id="slaa:EUU25_16200"/>
<gene>
    <name evidence="9" type="ORF">EUU25_16200</name>
</gene>
<evidence type="ECO:0000256" key="4">
    <source>
        <dbReference type="ARBA" id="ARBA00022989"/>
    </source>
</evidence>
<feature type="coiled-coil region" evidence="6">
    <location>
        <begin position="353"/>
        <end position="380"/>
    </location>
</feature>
<evidence type="ECO:0000256" key="6">
    <source>
        <dbReference type="SAM" id="Coils"/>
    </source>
</evidence>
<dbReference type="EMBL" id="CP035733">
    <property type="protein sequence ID" value="QGY82021.1"/>
    <property type="molecule type" value="Genomic_DNA"/>
</dbReference>
<keyword evidence="10" id="KW-1185">Reference proteome</keyword>
<keyword evidence="4 7" id="KW-1133">Transmembrane helix</keyword>
<feature type="domain" description="Polysaccharide chain length determinant N-terminal" evidence="8">
    <location>
        <begin position="16"/>
        <end position="100"/>
    </location>
</feature>
<feature type="transmembrane region" description="Helical" evidence="7">
    <location>
        <begin position="411"/>
        <end position="431"/>
    </location>
</feature>
<evidence type="ECO:0000256" key="2">
    <source>
        <dbReference type="ARBA" id="ARBA00022475"/>
    </source>
</evidence>
<dbReference type="InterPro" id="IPR003856">
    <property type="entry name" value="LPS_length_determ_N"/>
</dbReference>
<organism evidence="9 10">
    <name type="scientific">Sphingorhabdus lacus</name>
    <dbReference type="NCBI Taxonomy" id="392610"/>
    <lineage>
        <taxon>Bacteria</taxon>
        <taxon>Pseudomonadati</taxon>
        <taxon>Pseudomonadota</taxon>
        <taxon>Alphaproteobacteria</taxon>
        <taxon>Sphingomonadales</taxon>
        <taxon>Sphingomonadaceae</taxon>
        <taxon>Sphingorhabdus</taxon>
    </lineage>
</organism>
<evidence type="ECO:0000256" key="5">
    <source>
        <dbReference type="ARBA" id="ARBA00023136"/>
    </source>
</evidence>
<reference evidence="10" key="1">
    <citation type="submission" date="2019-01" db="EMBL/GenBank/DDBJ databases">
        <title>Sphingorhabdus lacus sp.nov., isolated from an oligotrophic freshwater lake.</title>
        <authorList>
            <person name="Park M."/>
        </authorList>
    </citation>
    <scope>NUCLEOTIDE SEQUENCE [LARGE SCALE GENOMIC DNA]</scope>
    <source>
        <strain evidence="10">IMCC1753</strain>
    </source>
</reference>
<name>A0A6I6LC26_9SPHN</name>
<dbReference type="GO" id="GO:0004713">
    <property type="term" value="F:protein tyrosine kinase activity"/>
    <property type="evidence" value="ECO:0007669"/>
    <property type="project" value="TreeGrafter"/>
</dbReference>
<protein>
    <submittedName>
        <fullName evidence="9">Lipopolysaccharide biosynthesis protein</fullName>
    </submittedName>
</protein>
<keyword evidence="3 7" id="KW-0812">Transmembrane</keyword>
<evidence type="ECO:0000256" key="3">
    <source>
        <dbReference type="ARBA" id="ARBA00022692"/>
    </source>
</evidence>
<accession>A0A6I6LC26</accession>
<dbReference type="AlphaFoldDB" id="A0A6I6LC26"/>
<evidence type="ECO:0000256" key="1">
    <source>
        <dbReference type="ARBA" id="ARBA00004651"/>
    </source>
</evidence>
<proteinExistence type="predicted"/>
<sequence length="486" mass="52758">MGRDTFEDEDMSPNLLAHLPAIIRQRIYWIIIPTILCLIAGIAAAFLLPTMYRSTATLLVESPLLPEDVAGTQDMDIIDQRIAKIRQQVLSRPRLIELIQKHRLYTKDRARKSLSEIVEDMRTSTAIDAVSAQFQKAGNGKSSTVAFSLSFDYETAAQAQAVAQDMTEQVLLLDATKNSEQATNTVQFLTEQATALQTQISALESSIEQVKGANGAALSSTGMSIFAGQSGGYDAQIIALQRENIQLNAQREARKSSSERDPLVASAQAELAAAQARYSENHPDIAIAKRRLAEARRLAADNLAKLPQDTIDQQIASNNAQIGALQSAKAQESSRISAIQGAQARAPLILEEVAQQQQKLDALNKQYEGVSTRLMAAQSNAKAENEQKGERLSVIDPPVVPDKAISPNRPILIAGGLGMGFGLGLMVILLIEIIRRPVRDVLDIQAATGFAPLVSIPTIPGVGDASMGWASRVWARMTNFRRRQSS</sequence>
<dbReference type="InterPro" id="IPR050445">
    <property type="entry name" value="Bact_polysacc_biosynth/exp"/>
</dbReference>
<evidence type="ECO:0000313" key="10">
    <source>
        <dbReference type="Proteomes" id="UP000428803"/>
    </source>
</evidence>
<dbReference type="PANTHER" id="PTHR32309">
    <property type="entry name" value="TYROSINE-PROTEIN KINASE"/>
    <property type="match status" value="1"/>
</dbReference>
<dbReference type="Pfam" id="PF02706">
    <property type="entry name" value="Wzz"/>
    <property type="match status" value="1"/>
</dbReference>
<dbReference type="GO" id="GO:0005886">
    <property type="term" value="C:plasma membrane"/>
    <property type="evidence" value="ECO:0007669"/>
    <property type="project" value="UniProtKB-SubCell"/>
</dbReference>
<feature type="transmembrane region" description="Helical" evidence="7">
    <location>
        <begin position="27"/>
        <end position="48"/>
    </location>
</feature>
<comment type="subcellular location">
    <subcellularLocation>
        <location evidence="1">Cell membrane</location>
        <topology evidence="1">Multi-pass membrane protein</topology>
    </subcellularLocation>
</comment>
<evidence type="ECO:0000256" key="7">
    <source>
        <dbReference type="SAM" id="Phobius"/>
    </source>
</evidence>
<keyword evidence="6" id="KW-0175">Coiled coil</keyword>
<feature type="coiled-coil region" evidence="6">
    <location>
        <begin position="172"/>
        <end position="206"/>
    </location>
</feature>
<keyword evidence="5 7" id="KW-0472">Membrane</keyword>
<keyword evidence="2" id="KW-1003">Cell membrane</keyword>
<evidence type="ECO:0000313" key="9">
    <source>
        <dbReference type="EMBL" id="QGY82021.1"/>
    </source>
</evidence>
<dbReference type="PANTHER" id="PTHR32309:SF13">
    <property type="entry name" value="FERRIC ENTEROBACTIN TRANSPORT PROTEIN FEPE"/>
    <property type="match status" value="1"/>
</dbReference>